<keyword evidence="9 12" id="KW-0732">Signal</keyword>
<evidence type="ECO:0000256" key="4">
    <source>
        <dbReference type="ARBA" id="ARBA00006083"/>
    </source>
</evidence>
<evidence type="ECO:0000256" key="7">
    <source>
        <dbReference type="ARBA" id="ARBA00022723"/>
    </source>
</evidence>
<comment type="cofactor">
    <cofactor evidence="1">
        <name>Zn(2+)</name>
        <dbReference type="ChEBI" id="CHEBI:29105"/>
    </cofactor>
</comment>
<dbReference type="Pfam" id="PF00962">
    <property type="entry name" value="A_deaminase"/>
    <property type="match status" value="1"/>
</dbReference>
<dbReference type="AlphaFoldDB" id="A0A812LY11"/>
<sequence>MMALGWSVTFLGVCLTAGQVTGDDELAAYHKLRSSFLQKEDMLMNGASLRLNKVEEEFDRWLTSTVGSLIQQYKKERLQERFVPATYFPKVRSHIENTTLYKVLRKMPKGGALHIHFSSATSLEWIVDKGLLLPGCHVYWPAGSPPSAASPKVPKGALAFFNASQAVPDGYLPASQLLQKPGFQAELLKLLTVQPEDEQLTSAEIWAKFADVFVRTGHFFTNTAAVQQYLRATLEDFLADGVSHVEFRIDLFHDQAHLYDLDGREHRGVDKVDVYSRIVSEMQKSAPHLTAKMIASSFRMRPPEDMEKDLTYAFEVKKQRPDFIVGWDAPGEEDIGRPTLEYAAQLLRVQNLSKAYGVDMPLMLHDGESDWSTLNTVDAVLLGAKRIGHGFNILSHPLLMEEVRKRGVAMEVCPISNQVLRYLTDLRIHPGARMIENGLPVTLSSDDPGIWGARGLSHDFWEATVAWQLNTRTLKALARNSLEYSGLTGAEKEGALRNWEKDWDHFMATWKSLVSDEHQVYV</sequence>
<dbReference type="GO" id="GO:0006154">
    <property type="term" value="P:adenosine catabolic process"/>
    <property type="evidence" value="ECO:0007669"/>
    <property type="project" value="InterPro"/>
</dbReference>
<evidence type="ECO:0000256" key="5">
    <source>
        <dbReference type="ARBA" id="ARBA00012784"/>
    </source>
</evidence>
<evidence type="ECO:0000256" key="1">
    <source>
        <dbReference type="ARBA" id="ARBA00001947"/>
    </source>
</evidence>
<keyword evidence="7" id="KW-0479">Metal-binding</keyword>
<feature type="chain" id="PRO_5032394570" description="adenosine deaminase" evidence="12">
    <location>
        <begin position="23"/>
        <end position="522"/>
    </location>
</feature>
<dbReference type="Gene3D" id="3.20.20.140">
    <property type="entry name" value="Metal-dependent hydrolases"/>
    <property type="match status" value="1"/>
</dbReference>
<comment type="similarity">
    <text evidence="4">Belongs to the metallo-dependent hydrolases superfamily. Adenosine and AMP deaminases family. ADGF subfamily.</text>
</comment>
<comment type="pathway">
    <text evidence="3">Purine metabolism; purine nucleoside salvage.</text>
</comment>
<dbReference type="OrthoDB" id="409444at2759"/>
<dbReference type="InterPro" id="IPR006331">
    <property type="entry name" value="ADGF"/>
</dbReference>
<evidence type="ECO:0000256" key="11">
    <source>
        <dbReference type="ARBA" id="ARBA00047764"/>
    </source>
</evidence>
<evidence type="ECO:0000256" key="6">
    <source>
        <dbReference type="ARBA" id="ARBA00022525"/>
    </source>
</evidence>
<dbReference type="InterPro" id="IPR006330">
    <property type="entry name" value="Ado/ade_deaminase"/>
</dbReference>
<accession>A0A812LY11</accession>
<dbReference type="Proteomes" id="UP000604046">
    <property type="component" value="Unassembled WGS sequence"/>
</dbReference>
<dbReference type="Pfam" id="PF08451">
    <property type="entry name" value="A_deaminase_N"/>
    <property type="match status" value="1"/>
</dbReference>
<evidence type="ECO:0000256" key="10">
    <source>
        <dbReference type="ARBA" id="ARBA00022801"/>
    </source>
</evidence>
<keyword evidence="8" id="KW-0660">Purine salvage</keyword>
<proteinExistence type="inferred from homology"/>
<dbReference type="FunFam" id="3.20.20.140:FF:000017">
    <property type="entry name" value="Adenosine deaminase 2"/>
    <property type="match status" value="1"/>
</dbReference>
<dbReference type="InterPro" id="IPR001365">
    <property type="entry name" value="A_deaminase_dom"/>
</dbReference>
<name>A0A812LY11_9DINO</name>
<dbReference type="GO" id="GO:0046872">
    <property type="term" value="F:metal ion binding"/>
    <property type="evidence" value="ECO:0007669"/>
    <property type="project" value="UniProtKB-KW"/>
</dbReference>
<dbReference type="NCBIfam" id="TIGR01431">
    <property type="entry name" value="adm_rel"/>
    <property type="match status" value="1"/>
</dbReference>
<dbReference type="SUPFAM" id="SSF51556">
    <property type="entry name" value="Metallo-dependent hydrolases"/>
    <property type="match status" value="1"/>
</dbReference>
<evidence type="ECO:0000313" key="15">
    <source>
        <dbReference type="EMBL" id="CAE7247606.1"/>
    </source>
</evidence>
<keyword evidence="6" id="KW-0964">Secreted</keyword>
<evidence type="ECO:0000256" key="3">
    <source>
        <dbReference type="ARBA" id="ARBA00005058"/>
    </source>
</evidence>
<evidence type="ECO:0000313" key="16">
    <source>
        <dbReference type="Proteomes" id="UP000604046"/>
    </source>
</evidence>
<comment type="catalytic activity">
    <reaction evidence="11">
        <text>adenosine + H2O + H(+) = inosine + NH4(+)</text>
        <dbReference type="Rhea" id="RHEA:24408"/>
        <dbReference type="ChEBI" id="CHEBI:15377"/>
        <dbReference type="ChEBI" id="CHEBI:15378"/>
        <dbReference type="ChEBI" id="CHEBI:16335"/>
        <dbReference type="ChEBI" id="CHEBI:17596"/>
        <dbReference type="ChEBI" id="CHEBI:28938"/>
        <dbReference type="EC" id="3.5.4.4"/>
    </reaction>
</comment>
<comment type="caution">
    <text evidence="15">The sequence shown here is derived from an EMBL/GenBank/DDBJ whole genome shotgun (WGS) entry which is preliminary data.</text>
</comment>
<evidence type="ECO:0000256" key="2">
    <source>
        <dbReference type="ARBA" id="ARBA00004613"/>
    </source>
</evidence>
<evidence type="ECO:0000256" key="8">
    <source>
        <dbReference type="ARBA" id="ARBA00022726"/>
    </source>
</evidence>
<feature type="domain" description="Adenosine deaminase" evidence="13">
    <location>
        <begin position="200"/>
        <end position="493"/>
    </location>
</feature>
<keyword evidence="16" id="KW-1185">Reference proteome</keyword>
<dbReference type="PANTHER" id="PTHR11409">
    <property type="entry name" value="ADENOSINE DEAMINASE"/>
    <property type="match status" value="1"/>
</dbReference>
<dbReference type="GO" id="GO:0006166">
    <property type="term" value="P:purine ribonucleoside salvage"/>
    <property type="evidence" value="ECO:0007669"/>
    <property type="project" value="UniProtKB-KW"/>
</dbReference>
<dbReference type="PANTHER" id="PTHR11409:SF39">
    <property type="entry name" value="ADENOSINE DEAMINASE 2"/>
    <property type="match status" value="1"/>
</dbReference>
<comment type="subcellular location">
    <subcellularLocation>
        <location evidence="2">Secreted</location>
    </subcellularLocation>
</comment>
<dbReference type="InterPro" id="IPR032466">
    <property type="entry name" value="Metal_Hydrolase"/>
</dbReference>
<dbReference type="EC" id="3.5.4.4" evidence="5"/>
<evidence type="ECO:0000256" key="9">
    <source>
        <dbReference type="ARBA" id="ARBA00022729"/>
    </source>
</evidence>
<gene>
    <name evidence="15" type="primary">ADA2</name>
    <name evidence="15" type="ORF">SNAT2548_LOCUS11893</name>
</gene>
<feature type="signal peptide" evidence="12">
    <location>
        <begin position="1"/>
        <end position="22"/>
    </location>
</feature>
<evidence type="ECO:0000259" key="14">
    <source>
        <dbReference type="Pfam" id="PF08451"/>
    </source>
</evidence>
<dbReference type="EMBL" id="CAJNDS010001112">
    <property type="protein sequence ID" value="CAE7247606.1"/>
    <property type="molecule type" value="Genomic_DNA"/>
</dbReference>
<evidence type="ECO:0000259" key="13">
    <source>
        <dbReference type="Pfam" id="PF00962"/>
    </source>
</evidence>
<dbReference type="InterPro" id="IPR013659">
    <property type="entry name" value="A_deaminase_N"/>
</dbReference>
<dbReference type="GO" id="GO:0046103">
    <property type="term" value="P:inosine biosynthetic process"/>
    <property type="evidence" value="ECO:0007669"/>
    <property type="project" value="TreeGrafter"/>
</dbReference>
<feature type="domain" description="Adenosine/AMP deaminase N-terminal" evidence="14">
    <location>
        <begin position="26"/>
        <end position="104"/>
    </location>
</feature>
<evidence type="ECO:0000256" key="12">
    <source>
        <dbReference type="SAM" id="SignalP"/>
    </source>
</evidence>
<dbReference type="UniPathway" id="UPA00606"/>
<dbReference type="GO" id="GO:0004000">
    <property type="term" value="F:adenosine deaminase activity"/>
    <property type="evidence" value="ECO:0007669"/>
    <property type="project" value="InterPro"/>
</dbReference>
<dbReference type="GO" id="GO:0005615">
    <property type="term" value="C:extracellular space"/>
    <property type="evidence" value="ECO:0007669"/>
    <property type="project" value="InterPro"/>
</dbReference>
<protein>
    <recommendedName>
        <fullName evidence="5">adenosine deaminase</fullName>
        <ecNumber evidence="5">3.5.4.4</ecNumber>
    </recommendedName>
</protein>
<keyword evidence="10" id="KW-0378">Hydrolase</keyword>
<organism evidence="15 16">
    <name type="scientific">Symbiodinium natans</name>
    <dbReference type="NCBI Taxonomy" id="878477"/>
    <lineage>
        <taxon>Eukaryota</taxon>
        <taxon>Sar</taxon>
        <taxon>Alveolata</taxon>
        <taxon>Dinophyceae</taxon>
        <taxon>Suessiales</taxon>
        <taxon>Symbiodiniaceae</taxon>
        <taxon>Symbiodinium</taxon>
    </lineage>
</organism>
<reference evidence="15" key="1">
    <citation type="submission" date="2021-02" db="EMBL/GenBank/DDBJ databases">
        <authorList>
            <person name="Dougan E. K."/>
            <person name="Rhodes N."/>
            <person name="Thang M."/>
            <person name="Chan C."/>
        </authorList>
    </citation>
    <scope>NUCLEOTIDE SEQUENCE</scope>
</reference>